<dbReference type="EMBL" id="VZCR01000080">
    <property type="protein sequence ID" value="MQN32681.1"/>
    <property type="molecule type" value="Genomic_DNA"/>
</dbReference>
<reference evidence="2" key="1">
    <citation type="submission" date="2019-09" db="EMBL/GenBank/DDBJ databases">
        <title>Distinct polysaccharide growth profiles of human intestinal Prevotella copri isolates.</title>
        <authorList>
            <person name="Fehlner-Peach H."/>
            <person name="Magnabosco C."/>
            <person name="Raghavan V."/>
            <person name="Scher J.U."/>
            <person name="Tett A."/>
            <person name="Cox L.M."/>
            <person name="Gottsegen C."/>
            <person name="Watters A."/>
            <person name="Wiltshire- Gordon J.D."/>
            <person name="Segata N."/>
            <person name="Bonneau R."/>
            <person name="Littman D.R."/>
        </authorList>
    </citation>
    <scope>NUCLEOTIDE SEQUENCE [LARGE SCALE GENOMIC DNA]</scope>
    <source>
        <strain evidence="2">iAP146</strain>
    </source>
</reference>
<protein>
    <submittedName>
        <fullName evidence="1">Uncharacterized protein</fullName>
    </submittedName>
</protein>
<comment type="caution">
    <text evidence="1">The sequence shown here is derived from an EMBL/GenBank/DDBJ whole genome shotgun (WGS) entry which is preliminary data.</text>
</comment>
<dbReference type="RefSeq" id="WP_153084833.1">
    <property type="nucleotide sequence ID" value="NZ_VZBD01000018.1"/>
</dbReference>
<dbReference type="Proteomes" id="UP000420707">
    <property type="component" value="Unassembled WGS sequence"/>
</dbReference>
<accession>A0AAW9TGC2</accession>
<name>A0AAW9TGC2_9BACT</name>
<evidence type="ECO:0000313" key="2">
    <source>
        <dbReference type="Proteomes" id="UP000420707"/>
    </source>
</evidence>
<dbReference type="AlphaFoldDB" id="A0AAW9TGC2"/>
<organism evidence="1 2">
    <name type="scientific">Segatella copri</name>
    <dbReference type="NCBI Taxonomy" id="165179"/>
    <lineage>
        <taxon>Bacteria</taxon>
        <taxon>Pseudomonadati</taxon>
        <taxon>Bacteroidota</taxon>
        <taxon>Bacteroidia</taxon>
        <taxon>Bacteroidales</taxon>
        <taxon>Prevotellaceae</taxon>
        <taxon>Segatella</taxon>
    </lineage>
</organism>
<proteinExistence type="predicted"/>
<sequence>MLFPIKIETKNPSEEGRYAFLVVLSNEESHGKIFKDVGDMQNVFYKLSRVLSNERSIQKHKIKSSELLNDKIKFVENAQETMHFIRNRLTPIQNLIGLIKKKSKYSSVPEESYNQLINNSCESSDREIKELIRKAKYFLDDNNNPFKFNVDEQYNIQAIISIVRGHWNAIMQESPLEIDSSTLKNVAECNILTNRDAFDILLSDIVGNIKKYNNGYAKCIISSENSYLWVTFLNSFSDKEKIQSVINDINSSDRDEIMRRKTFGLNSIKRVSENLNIHLEASLISKKDNKTDPVLELYMLNIKMNINNE</sequence>
<evidence type="ECO:0000313" key="1">
    <source>
        <dbReference type="EMBL" id="MQN32681.1"/>
    </source>
</evidence>
<gene>
    <name evidence="1" type="ORF">F7D90_12165</name>
</gene>